<dbReference type="PANTHER" id="PTHR48011">
    <property type="entry name" value="CCR4-NOT TRANSCRIPTIONAL COMPLEX SUBUNIT CAF120-RELATED"/>
    <property type="match status" value="1"/>
</dbReference>
<protein>
    <recommendedName>
        <fullName evidence="1">Protein kinase domain-containing protein</fullName>
    </recommendedName>
</protein>
<dbReference type="InterPro" id="IPR000719">
    <property type="entry name" value="Prot_kinase_dom"/>
</dbReference>
<dbReference type="PANTHER" id="PTHR48011:SF32">
    <property type="entry name" value="MITOGEN-ACTIVATED PROTEIN KINASE KINASE KINASE NPK1-LIKE"/>
    <property type="match status" value="1"/>
</dbReference>
<gene>
    <name evidence="2" type="ORF">KY290_035386</name>
</gene>
<proteinExistence type="predicted"/>
<comment type="caution">
    <text evidence="2">The sequence shown here is derived from an EMBL/GenBank/DDBJ whole genome shotgun (WGS) entry which is preliminary data.</text>
</comment>
<dbReference type="Pfam" id="PF00069">
    <property type="entry name" value="Pkinase"/>
    <property type="match status" value="1"/>
</dbReference>
<reference evidence="2 3" key="1">
    <citation type="journal article" date="2021" name="bioRxiv">
        <title>Chromosome-scale and haplotype-resolved genome assembly of a tetraploid potato cultivar.</title>
        <authorList>
            <person name="Sun H."/>
            <person name="Jiao W.-B."/>
            <person name="Krause K."/>
            <person name="Campoy J.A."/>
            <person name="Goel M."/>
            <person name="Folz-Donahue K."/>
            <person name="Kukat C."/>
            <person name="Huettel B."/>
            <person name="Schneeberger K."/>
        </authorList>
    </citation>
    <scope>NUCLEOTIDE SEQUENCE [LARGE SCALE GENOMIC DNA]</scope>
    <source>
        <strain evidence="2">SolTubOtavaFocal</strain>
        <tissue evidence="2">Leaves</tissue>
    </source>
</reference>
<evidence type="ECO:0000313" key="3">
    <source>
        <dbReference type="Proteomes" id="UP000826656"/>
    </source>
</evidence>
<organism evidence="2 3">
    <name type="scientific">Solanum tuberosum</name>
    <name type="common">Potato</name>
    <dbReference type="NCBI Taxonomy" id="4113"/>
    <lineage>
        <taxon>Eukaryota</taxon>
        <taxon>Viridiplantae</taxon>
        <taxon>Streptophyta</taxon>
        <taxon>Embryophyta</taxon>
        <taxon>Tracheophyta</taxon>
        <taxon>Spermatophyta</taxon>
        <taxon>Magnoliopsida</taxon>
        <taxon>eudicotyledons</taxon>
        <taxon>Gunneridae</taxon>
        <taxon>Pentapetalae</taxon>
        <taxon>asterids</taxon>
        <taxon>lamiids</taxon>
        <taxon>Solanales</taxon>
        <taxon>Solanaceae</taxon>
        <taxon>Solanoideae</taxon>
        <taxon>Solaneae</taxon>
        <taxon>Solanum</taxon>
    </lineage>
</organism>
<feature type="domain" description="Protein kinase" evidence="1">
    <location>
        <begin position="1"/>
        <end position="176"/>
    </location>
</feature>
<dbReference type="InterPro" id="IPR011009">
    <property type="entry name" value="Kinase-like_dom_sf"/>
</dbReference>
<accession>A0ABQ7U765</accession>
<evidence type="ECO:0000313" key="2">
    <source>
        <dbReference type="EMBL" id="KAH0742343.1"/>
    </source>
</evidence>
<dbReference type="SMART" id="SM00220">
    <property type="entry name" value="S_TKc"/>
    <property type="match status" value="1"/>
</dbReference>
<dbReference type="Proteomes" id="UP000826656">
    <property type="component" value="Unassembled WGS sequence"/>
</dbReference>
<dbReference type="PROSITE" id="PS50011">
    <property type="entry name" value="PROTEIN_KINASE_DOM"/>
    <property type="match status" value="1"/>
</dbReference>
<dbReference type="Gene3D" id="1.10.510.10">
    <property type="entry name" value="Transferase(Phosphotransferase) domain 1"/>
    <property type="match status" value="1"/>
</dbReference>
<dbReference type="InterPro" id="IPR052751">
    <property type="entry name" value="Plant_MAPKKK"/>
</dbReference>
<sequence>MDEWEKLYVLGAGSYGKVYYAVKTNHFWLDVSIDNGNIPTYNLFLEYASGGSLHDLIINSKMRRIQMSEVEVGFYAYQLLKVGLSLRVAEGMAYMIGATMSNRGTLPYTPPESLISGFHGKAYDIWSLGCTVAEMMTGCHVWIYRDTRDLQWKIMNEDPVIPSNVSKIARVIFTSV</sequence>
<keyword evidence="3" id="KW-1185">Reference proteome</keyword>
<dbReference type="SUPFAM" id="SSF56112">
    <property type="entry name" value="Protein kinase-like (PK-like)"/>
    <property type="match status" value="1"/>
</dbReference>
<evidence type="ECO:0000259" key="1">
    <source>
        <dbReference type="PROSITE" id="PS50011"/>
    </source>
</evidence>
<name>A0ABQ7U765_SOLTU</name>
<dbReference type="EMBL" id="JAIVGD010000026">
    <property type="protein sequence ID" value="KAH0742343.1"/>
    <property type="molecule type" value="Genomic_DNA"/>
</dbReference>